<sequence length="226" mass="25373">MPTGELRRSVPFRPDASSYDPGVQMPRTRAQKRRVDFIESAVRVIAEHGVDGATTRRIAAEANAPLATLHYYYASKEELFYDIYEHMIRTLGETAWSVRPKAGLGRTAATLLRQMMDWYKSESGYSQTQLELFFWVYRQDPATARKTYDLAFTMLSARMREGMRPDDDENLIEPLVHAISATVDGMVTQSVAYGEIPGFVATTIDAVAESMELLANSHRLDSPAPA</sequence>
<dbReference type="Pfam" id="PF00440">
    <property type="entry name" value="TetR_N"/>
    <property type="match status" value="1"/>
</dbReference>
<evidence type="ECO:0000256" key="1">
    <source>
        <dbReference type="ARBA" id="ARBA00023125"/>
    </source>
</evidence>
<accession>A0ABU4CSQ8</accession>
<feature type="DNA-binding region" description="H-T-H motif" evidence="2">
    <location>
        <begin position="54"/>
        <end position="73"/>
    </location>
</feature>
<dbReference type="InterPro" id="IPR001647">
    <property type="entry name" value="HTH_TetR"/>
</dbReference>
<dbReference type="InterPro" id="IPR050109">
    <property type="entry name" value="HTH-type_TetR-like_transc_reg"/>
</dbReference>
<protein>
    <submittedName>
        <fullName evidence="5">TetR/AcrR family transcriptional regulator</fullName>
    </submittedName>
</protein>
<evidence type="ECO:0000256" key="2">
    <source>
        <dbReference type="PROSITE-ProRule" id="PRU00335"/>
    </source>
</evidence>
<evidence type="ECO:0000313" key="5">
    <source>
        <dbReference type="EMBL" id="MDV6286606.1"/>
    </source>
</evidence>
<reference evidence="5 6" key="1">
    <citation type="submission" date="2023-10" db="EMBL/GenBank/DDBJ databases">
        <title>Development of a sustainable strategy for remediation of hydrocarbon-contaminated territories based on the waste exchange concept.</title>
        <authorList>
            <person name="Krivoruchko A."/>
        </authorList>
    </citation>
    <scope>NUCLEOTIDE SEQUENCE [LARGE SCALE GENOMIC DNA]</scope>
    <source>
        <strain evidence="5 6">IEGM 60</strain>
    </source>
</reference>
<gene>
    <name evidence="5" type="ORF">R3Q59_39700</name>
</gene>
<evidence type="ECO:0000256" key="3">
    <source>
        <dbReference type="SAM" id="MobiDB-lite"/>
    </source>
</evidence>
<dbReference type="RefSeq" id="WP_317571602.1">
    <property type="nucleotide sequence ID" value="NZ_JAWLKA010000042.1"/>
</dbReference>
<feature type="region of interest" description="Disordered" evidence="3">
    <location>
        <begin position="1"/>
        <end position="24"/>
    </location>
</feature>
<dbReference type="SUPFAM" id="SSF46689">
    <property type="entry name" value="Homeodomain-like"/>
    <property type="match status" value="1"/>
</dbReference>
<evidence type="ECO:0000313" key="6">
    <source>
        <dbReference type="Proteomes" id="UP001185737"/>
    </source>
</evidence>
<dbReference type="Proteomes" id="UP001185737">
    <property type="component" value="Unassembled WGS sequence"/>
</dbReference>
<name>A0ABU4CSQ8_RHOJO</name>
<evidence type="ECO:0000259" key="4">
    <source>
        <dbReference type="PROSITE" id="PS50977"/>
    </source>
</evidence>
<dbReference type="PROSITE" id="PS50977">
    <property type="entry name" value="HTH_TETR_2"/>
    <property type="match status" value="1"/>
</dbReference>
<dbReference type="InterPro" id="IPR009057">
    <property type="entry name" value="Homeodomain-like_sf"/>
</dbReference>
<dbReference type="PRINTS" id="PR00455">
    <property type="entry name" value="HTHTETR"/>
</dbReference>
<feature type="domain" description="HTH tetR-type" evidence="4">
    <location>
        <begin position="31"/>
        <end position="91"/>
    </location>
</feature>
<organism evidence="5 6">
    <name type="scientific">Rhodococcus jostii</name>
    <dbReference type="NCBI Taxonomy" id="132919"/>
    <lineage>
        <taxon>Bacteria</taxon>
        <taxon>Bacillati</taxon>
        <taxon>Actinomycetota</taxon>
        <taxon>Actinomycetes</taxon>
        <taxon>Mycobacteriales</taxon>
        <taxon>Nocardiaceae</taxon>
        <taxon>Rhodococcus</taxon>
    </lineage>
</organism>
<dbReference type="PANTHER" id="PTHR30055">
    <property type="entry name" value="HTH-TYPE TRANSCRIPTIONAL REGULATOR RUTR"/>
    <property type="match status" value="1"/>
</dbReference>
<proteinExistence type="predicted"/>
<dbReference type="Gene3D" id="1.10.357.10">
    <property type="entry name" value="Tetracycline Repressor, domain 2"/>
    <property type="match status" value="1"/>
</dbReference>
<comment type="caution">
    <text evidence="5">The sequence shown here is derived from an EMBL/GenBank/DDBJ whole genome shotgun (WGS) entry which is preliminary data.</text>
</comment>
<dbReference type="PANTHER" id="PTHR30055:SF231">
    <property type="entry name" value="TRANSCRIPTIONAL REGULATORY PROTEIN (PROBABLY DEOR-FAMILY)-RELATED"/>
    <property type="match status" value="1"/>
</dbReference>
<keyword evidence="1 2" id="KW-0238">DNA-binding</keyword>
<keyword evidence="6" id="KW-1185">Reference proteome</keyword>
<dbReference type="EMBL" id="JAWLKA010000042">
    <property type="protein sequence ID" value="MDV6286606.1"/>
    <property type="molecule type" value="Genomic_DNA"/>
</dbReference>